<organism evidence="1 2">
    <name type="scientific">Microbacterium istanbulense</name>
    <dbReference type="NCBI Taxonomy" id="3122049"/>
    <lineage>
        <taxon>Bacteria</taxon>
        <taxon>Bacillati</taxon>
        <taxon>Actinomycetota</taxon>
        <taxon>Actinomycetes</taxon>
        <taxon>Micrococcales</taxon>
        <taxon>Microbacteriaceae</taxon>
        <taxon>Microbacterium</taxon>
    </lineage>
</organism>
<dbReference type="InterPro" id="IPR036388">
    <property type="entry name" value="WH-like_DNA-bd_sf"/>
</dbReference>
<dbReference type="RefSeq" id="WP_337319325.1">
    <property type="nucleotide sequence ID" value="NZ_JBBDGN010000006.1"/>
</dbReference>
<dbReference type="Pfam" id="PF12840">
    <property type="entry name" value="HTH_20"/>
    <property type="match status" value="1"/>
</dbReference>
<sequence>MPRRAHDYRGLTQLSRLRLLRAIQRTPGLLLSELAEIAELHTNTAREHLRVLEDEGLVRSETQPTGGRGRPPIVYLPVREADSSPAASRRVAAATASGDALRRMSPDLDSSADLGTAATHQLDALYEHLEDAGLQPDLDERELTMTLAPCPYHRAVEEDRPLVCSVHARLVQDVLTQVPGPIELRRVDPFVTPHSCVIALGMKGEATRVPRTRRPAAAPDEGH</sequence>
<protein>
    <submittedName>
        <fullName evidence="1">Helix-turn-helix domain-containing protein</fullName>
    </submittedName>
</protein>
<proteinExistence type="predicted"/>
<dbReference type="CDD" id="cd00090">
    <property type="entry name" value="HTH_ARSR"/>
    <property type="match status" value="1"/>
</dbReference>
<dbReference type="EMBL" id="JBBDGN010000006">
    <property type="protein sequence ID" value="MEJ1091627.1"/>
    <property type="molecule type" value="Genomic_DNA"/>
</dbReference>
<evidence type="ECO:0000313" key="1">
    <source>
        <dbReference type="EMBL" id="MEJ1091627.1"/>
    </source>
</evidence>
<reference evidence="1 2" key="1">
    <citation type="submission" date="2024-02" db="EMBL/GenBank/DDBJ databases">
        <authorList>
            <person name="Saticioglu I.B."/>
        </authorList>
    </citation>
    <scope>NUCLEOTIDE SEQUENCE [LARGE SCALE GENOMIC DNA]</scope>
    <source>
        <strain evidence="1 2">Mu-43</strain>
    </source>
</reference>
<accession>A0ABU8LJX3</accession>
<dbReference type="Proteomes" id="UP001366085">
    <property type="component" value="Unassembled WGS sequence"/>
</dbReference>
<keyword evidence="2" id="KW-1185">Reference proteome</keyword>
<dbReference type="Gene3D" id="1.10.10.10">
    <property type="entry name" value="Winged helix-like DNA-binding domain superfamily/Winged helix DNA-binding domain"/>
    <property type="match status" value="1"/>
</dbReference>
<dbReference type="InterPro" id="IPR036390">
    <property type="entry name" value="WH_DNA-bd_sf"/>
</dbReference>
<name>A0ABU8LJX3_9MICO</name>
<dbReference type="InterPro" id="IPR011991">
    <property type="entry name" value="ArsR-like_HTH"/>
</dbReference>
<dbReference type="SUPFAM" id="SSF46785">
    <property type="entry name" value="Winged helix' DNA-binding domain"/>
    <property type="match status" value="1"/>
</dbReference>
<gene>
    <name evidence="1" type="ORF">WDU93_07940</name>
</gene>
<comment type="caution">
    <text evidence="1">The sequence shown here is derived from an EMBL/GenBank/DDBJ whole genome shotgun (WGS) entry which is preliminary data.</text>
</comment>
<evidence type="ECO:0000313" key="2">
    <source>
        <dbReference type="Proteomes" id="UP001366085"/>
    </source>
</evidence>